<proteinExistence type="inferred from homology"/>
<protein>
    <submittedName>
        <fullName evidence="3">GDSL family lipase</fullName>
    </submittedName>
</protein>
<dbReference type="OrthoDB" id="9807041at2"/>
<keyword evidence="4" id="KW-1185">Reference proteome</keyword>
<dbReference type="Pfam" id="PF00657">
    <property type="entry name" value="Lipase_GDSL"/>
    <property type="match status" value="1"/>
</dbReference>
<accession>A0A2D0NJI8</accession>
<evidence type="ECO:0000256" key="1">
    <source>
        <dbReference type="ARBA" id="ARBA00008668"/>
    </source>
</evidence>
<dbReference type="Proteomes" id="UP000223913">
    <property type="component" value="Unassembled WGS sequence"/>
</dbReference>
<dbReference type="EMBL" id="PDUD01000001">
    <property type="protein sequence ID" value="PHN08664.1"/>
    <property type="molecule type" value="Genomic_DNA"/>
</dbReference>
<name>A0A2D0NJI8_FLAN2</name>
<dbReference type="AlphaFoldDB" id="A0A2D0NJI8"/>
<dbReference type="GO" id="GO:0016788">
    <property type="term" value="F:hydrolase activity, acting on ester bonds"/>
    <property type="evidence" value="ECO:0007669"/>
    <property type="project" value="InterPro"/>
</dbReference>
<reference evidence="3 4" key="1">
    <citation type="submission" date="2017-10" db="EMBL/GenBank/DDBJ databases">
        <title>The draft genome sequence of Lewinella nigricans NBRC 102662.</title>
        <authorList>
            <person name="Wang K."/>
        </authorList>
    </citation>
    <scope>NUCLEOTIDE SEQUENCE [LARGE SCALE GENOMIC DNA]</scope>
    <source>
        <strain evidence="3 4">NBRC 102662</strain>
    </source>
</reference>
<evidence type="ECO:0000313" key="3">
    <source>
        <dbReference type="EMBL" id="PHN08664.1"/>
    </source>
</evidence>
<comment type="similarity">
    <text evidence="1">Belongs to the 'GDSL' lipolytic enzyme family.</text>
</comment>
<dbReference type="RefSeq" id="WP_099148254.1">
    <property type="nucleotide sequence ID" value="NZ_PDUD01000001.1"/>
</dbReference>
<dbReference type="SUPFAM" id="SSF52266">
    <property type="entry name" value="SGNH hydrolase"/>
    <property type="match status" value="1"/>
</dbReference>
<dbReference type="PANTHER" id="PTHR43695">
    <property type="entry name" value="PUTATIVE (AFU_ORTHOLOGUE AFUA_2G17250)-RELATED"/>
    <property type="match status" value="1"/>
</dbReference>
<dbReference type="CDD" id="cd01821">
    <property type="entry name" value="Rhamnogalacturan_acetylesterase_like"/>
    <property type="match status" value="1"/>
</dbReference>
<evidence type="ECO:0000256" key="2">
    <source>
        <dbReference type="ARBA" id="ARBA00022801"/>
    </source>
</evidence>
<dbReference type="InterPro" id="IPR001087">
    <property type="entry name" value="GDSL"/>
</dbReference>
<keyword evidence="2" id="KW-0378">Hydrolase</keyword>
<sequence>MNNLITGLVVALLAIIFALKAQRDVPTIFMVGDSTVMDYENYYENYQEKAFPLTGWGQSFKAYMNKDSLALLTGLLHGDTAVLENRAIGGRSTRSFFQEGRWRRIYDELQAGDIVLIQMGHNDATPAEIRPHRAVTPTAYQEFLRLYVSQTREQGATPILITPVNQNEWEDGEIQNSHGAYYRAMVALGQEMDCTVIDLTVASMQKFQESGPDYVSTHYFMNLPAGKYSSNPDGLKDNTHLQTEGGQVVAQLVFDALKGIAANVTK</sequence>
<dbReference type="PANTHER" id="PTHR43695:SF1">
    <property type="entry name" value="RHAMNOGALACTURONAN ACETYLESTERASE"/>
    <property type="match status" value="1"/>
</dbReference>
<dbReference type="Gene3D" id="3.40.50.1110">
    <property type="entry name" value="SGNH hydrolase"/>
    <property type="match status" value="1"/>
</dbReference>
<dbReference type="InterPro" id="IPR037459">
    <property type="entry name" value="RhgT-like"/>
</dbReference>
<comment type="caution">
    <text evidence="3">The sequence shown here is derived from an EMBL/GenBank/DDBJ whole genome shotgun (WGS) entry which is preliminary data.</text>
</comment>
<dbReference type="InterPro" id="IPR036514">
    <property type="entry name" value="SGNH_hydro_sf"/>
</dbReference>
<organism evidence="3 4">
    <name type="scientific">Flavilitoribacter nigricans (strain ATCC 23147 / DSM 23189 / NBRC 102662 / NCIMB 1420 / SS-2)</name>
    <name type="common">Lewinella nigricans</name>
    <dbReference type="NCBI Taxonomy" id="1122177"/>
    <lineage>
        <taxon>Bacteria</taxon>
        <taxon>Pseudomonadati</taxon>
        <taxon>Bacteroidota</taxon>
        <taxon>Saprospiria</taxon>
        <taxon>Saprospirales</taxon>
        <taxon>Lewinellaceae</taxon>
        <taxon>Flavilitoribacter</taxon>
    </lineage>
</organism>
<gene>
    <name evidence="3" type="ORF">CRP01_01770</name>
</gene>
<evidence type="ECO:0000313" key="4">
    <source>
        <dbReference type="Proteomes" id="UP000223913"/>
    </source>
</evidence>